<dbReference type="PANTHER" id="PTHR42198">
    <property type="entry name" value="INTEGRAL MEMBRANE PROTEIN"/>
    <property type="match status" value="1"/>
</dbReference>
<sequence>MARTAPKVERLAEDGEELTDALAAVLSVAEEQGTVTWSDVSDDITSGEWGRLIESGLLIDADGEGFVVDDPEGVREALEDADAAPSEDDEDGGWSTWDKLAGLGTLGLFAGYSLTSVRDAIAGGFVDLFLGPLNDLLPFYVVILVLAVITGTTSTILQDNLMDMSGMGDHQEKMEDLKERRQAAKERDDQEALDRLEQEQMELMTDQMGMFKQQFRPMVWIMLVNIPLFLWIYWIVFGGGQIHDPTPPVITLPIFGEVEAWRNAIAGPIQAWILWYFLCSLSFTQIIRKALNVETTPTG</sequence>
<keyword evidence="4 6" id="KW-0472">Membrane</keyword>
<dbReference type="GO" id="GO:0016020">
    <property type="term" value="C:membrane"/>
    <property type="evidence" value="ECO:0007669"/>
    <property type="project" value="UniProtKB-SubCell"/>
</dbReference>
<organism evidence="7 8">
    <name type="scientific">Haloarcula salina</name>
    <dbReference type="NCBI Taxonomy" id="1429914"/>
    <lineage>
        <taxon>Archaea</taxon>
        <taxon>Methanobacteriati</taxon>
        <taxon>Methanobacteriota</taxon>
        <taxon>Stenosarchaea group</taxon>
        <taxon>Halobacteria</taxon>
        <taxon>Halobacteriales</taxon>
        <taxon>Haloarculaceae</taxon>
        <taxon>Haloarcula</taxon>
    </lineage>
</organism>
<protein>
    <submittedName>
        <fullName evidence="7">DUF106 domain-containing protein</fullName>
    </submittedName>
</protein>
<evidence type="ECO:0000256" key="6">
    <source>
        <dbReference type="SAM" id="Phobius"/>
    </source>
</evidence>
<name>A0AA41KHI0_9EURY</name>
<dbReference type="EMBL" id="JAHQXE010000001">
    <property type="protein sequence ID" value="MBV0900623.1"/>
    <property type="molecule type" value="Genomic_DNA"/>
</dbReference>
<comment type="subcellular location">
    <subcellularLocation>
        <location evidence="1">Membrane</location>
        <topology evidence="1">Multi-pass membrane protein</topology>
    </subcellularLocation>
</comment>
<evidence type="ECO:0000256" key="5">
    <source>
        <dbReference type="SAM" id="MobiDB-lite"/>
    </source>
</evidence>
<feature type="transmembrane region" description="Helical" evidence="6">
    <location>
        <begin position="137"/>
        <end position="157"/>
    </location>
</feature>
<proteinExistence type="predicted"/>
<keyword evidence="2 6" id="KW-0812">Transmembrane</keyword>
<feature type="transmembrane region" description="Helical" evidence="6">
    <location>
        <begin position="100"/>
        <end position="117"/>
    </location>
</feature>
<evidence type="ECO:0000256" key="2">
    <source>
        <dbReference type="ARBA" id="ARBA00022692"/>
    </source>
</evidence>
<dbReference type="SMART" id="SM01415">
    <property type="entry name" value="DUF106"/>
    <property type="match status" value="1"/>
</dbReference>
<dbReference type="InterPro" id="IPR002809">
    <property type="entry name" value="EMC3/TMCO1"/>
</dbReference>
<feature type="transmembrane region" description="Helical" evidence="6">
    <location>
        <begin position="218"/>
        <end position="240"/>
    </location>
</feature>
<gene>
    <name evidence="7" type="ORF">KTS37_02375</name>
</gene>
<evidence type="ECO:0000256" key="3">
    <source>
        <dbReference type="ARBA" id="ARBA00022989"/>
    </source>
</evidence>
<comment type="caution">
    <text evidence="7">The sequence shown here is derived from an EMBL/GenBank/DDBJ whole genome shotgun (WGS) entry which is preliminary data.</text>
</comment>
<feature type="transmembrane region" description="Helical" evidence="6">
    <location>
        <begin position="260"/>
        <end position="279"/>
    </location>
</feature>
<dbReference type="RefSeq" id="WP_162412087.1">
    <property type="nucleotide sequence ID" value="NZ_JAHQXE010000001.1"/>
</dbReference>
<dbReference type="PANTHER" id="PTHR42198:SF1">
    <property type="entry name" value="INTEGRAL MEMBRANE PROTEIN"/>
    <property type="match status" value="1"/>
</dbReference>
<evidence type="ECO:0000256" key="1">
    <source>
        <dbReference type="ARBA" id="ARBA00004141"/>
    </source>
</evidence>
<evidence type="ECO:0000313" key="8">
    <source>
        <dbReference type="Proteomes" id="UP001166304"/>
    </source>
</evidence>
<evidence type="ECO:0000313" key="7">
    <source>
        <dbReference type="EMBL" id="MBV0900623.1"/>
    </source>
</evidence>
<reference evidence="7" key="1">
    <citation type="submission" date="2021-06" db="EMBL/GenBank/DDBJ databases">
        <title>New haloarchaea isolates fom saline soil.</title>
        <authorList>
            <person name="Duran-Viseras A."/>
            <person name="Sanchez-Porro C.S."/>
            <person name="Ventosa A."/>
        </authorList>
    </citation>
    <scope>NUCLEOTIDE SEQUENCE</scope>
    <source>
        <strain evidence="7">JCM 18369</strain>
    </source>
</reference>
<feature type="region of interest" description="Disordered" evidence="5">
    <location>
        <begin position="171"/>
        <end position="191"/>
    </location>
</feature>
<dbReference type="Pfam" id="PF01956">
    <property type="entry name" value="EMC3_TMCO1"/>
    <property type="match status" value="1"/>
</dbReference>
<keyword evidence="8" id="KW-1185">Reference proteome</keyword>
<accession>A0AA41KHI0</accession>
<dbReference type="Proteomes" id="UP001166304">
    <property type="component" value="Unassembled WGS sequence"/>
</dbReference>
<evidence type="ECO:0000256" key="4">
    <source>
        <dbReference type="ARBA" id="ARBA00023136"/>
    </source>
</evidence>
<keyword evidence="3 6" id="KW-1133">Transmembrane helix</keyword>
<dbReference type="AlphaFoldDB" id="A0AA41KHI0"/>
<dbReference type="InterPro" id="IPR038978">
    <property type="entry name" value="MJ0935"/>
</dbReference>